<keyword evidence="1" id="KW-1133">Transmembrane helix</keyword>
<protein>
    <submittedName>
        <fullName evidence="2">Uncharacterized protein</fullName>
    </submittedName>
</protein>
<keyword evidence="3" id="KW-1185">Reference proteome</keyword>
<feature type="transmembrane region" description="Helical" evidence="1">
    <location>
        <begin position="40"/>
        <end position="61"/>
    </location>
</feature>
<dbReference type="RefSeq" id="WP_264324368.1">
    <property type="nucleotide sequence ID" value="NZ_JADEXQ010000018.1"/>
</dbReference>
<sequence length="119" mass="12998">MTHQNRTKDPKVKTTSAIWAMATGMLGICIPLVAITESGVILPLLVILGATTATSVIWLAPDRKAQLQLQRSTEVIQSLETRIENLETICSGVEFDIQQRLSSHEQTATATDSQQQPIV</sequence>
<evidence type="ECO:0000313" key="2">
    <source>
        <dbReference type="EMBL" id="MBE9029551.1"/>
    </source>
</evidence>
<gene>
    <name evidence="2" type="ORF">IQ266_07215</name>
</gene>
<organism evidence="2 3">
    <name type="scientific">Romeriopsis navalis LEGE 11480</name>
    <dbReference type="NCBI Taxonomy" id="2777977"/>
    <lineage>
        <taxon>Bacteria</taxon>
        <taxon>Bacillati</taxon>
        <taxon>Cyanobacteriota</taxon>
        <taxon>Cyanophyceae</taxon>
        <taxon>Leptolyngbyales</taxon>
        <taxon>Leptolyngbyaceae</taxon>
        <taxon>Romeriopsis</taxon>
        <taxon>Romeriopsis navalis</taxon>
    </lineage>
</organism>
<accession>A0A928Z1P2</accession>
<evidence type="ECO:0000313" key="3">
    <source>
        <dbReference type="Proteomes" id="UP000625316"/>
    </source>
</evidence>
<keyword evidence="1" id="KW-0472">Membrane</keyword>
<keyword evidence="1" id="KW-0812">Transmembrane</keyword>
<feature type="transmembrane region" description="Helical" evidence="1">
    <location>
        <begin position="12"/>
        <end position="34"/>
    </location>
</feature>
<dbReference type="EMBL" id="JADEXQ010000018">
    <property type="protein sequence ID" value="MBE9029551.1"/>
    <property type="molecule type" value="Genomic_DNA"/>
</dbReference>
<proteinExistence type="predicted"/>
<name>A0A928Z1P2_9CYAN</name>
<reference evidence="2" key="1">
    <citation type="submission" date="2020-10" db="EMBL/GenBank/DDBJ databases">
        <authorList>
            <person name="Castelo-Branco R."/>
            <person name="Eusebio N."/>
            <person name="Adriana R."/>
            <person name="Vieira A."/>
            <person name="Brugerolle De Fraissinette N."/>
            <person name="Rezende De Castro R."/>
            <person name="Schneider M.P."/>
            <person name="Vasconcelos V."/>
            <person name="Leao P.N."/>
        </authorList>
    </citation>
    <scope>NUCLEOTIDE SEQUENCE</scope>
    <source>
        <strain evidence="2">LEGE 11480</strain>
    </source>
</reference>
<comment type="caution">
    <text evidence="2">The sequence shown here is derived from an EMBL/GenBank/DDBJ whole genome shotgun (WGS) entry which is preliminary data.</text>
</comment>
<evidence type="ECO:0000256" key="1">
    <source>
        <dbReference type="SAM" id="Phobius"/>
    </source>
</evidence>
<dbReference type="AlphaFoldDB" id="A0A928Z1P2"/>
<dbReference type="Proteomes" id="UP000625316">
    <property type="component" value="Unassembled WGS sequence"/>
</dbReference>